<sequence>MQSGRSINGLLQRLSYLVFLRGQIPMKMSTHFQKTRDAENLSIEQKRKRALDEHDCSSLLQLCTEVKNECRTCISLTTLVKDYQFRQSTQLSPSLQYHLREVSDLLDETDFPHQLAEIYSFAPDYDFHELRANGFRSFLSLVSICLARILTYIRNLNRQPSSAWSHNTEQSLVAYLRCLEELVHCILLIREFPGFAPRGSLFPSATYPRLPFRPSTTKTIEETLFKTKPLLPQTCAMTTRYHSLIDCFDLIQQDAFYGRCIGFYFSPTAQGLYTVLSSVMAGFADSFQGSKAGLTALVNTVYRTVTSYLSPEERGAKIADITRTADVQFCKQFWSLAENRFLVEAPSFLYPQLAVSRFFALPAIPIQLQQKTDTNEIELVTINPPDVGDSPSPVSVRVLSRERRQGMEWVLSQKPALQSSSLRSSASSQDLANETTSNPTWSLPSSTLLLHIHGGGFVALTAQTHDIYLRSWAEKLDCPIVSINYSLAPEAPYPRALDECFYAFAWVMANRPRLGARSDARVVICGDSAGGNLTLGVCLRVASLNLVEPPAGALIAYAPTLIAYVPSPSRMLSICDPLLPTGIMSRCLLAYAGVDERAYLASLEAATAGVTSMPPQPPTLLSQLFINSSTYLTMKELGHDFLSRLWLSVFSPNPQQTPTGQQSSGLNRLRMLMHNVSEPTNLASLGYTRSHNRSLSASPTQSRSEMSNSNQIHESRHSSYAKAESSQAASSSNTNTESDDSPVSTWPLNQGSIMSDVWSEEDAKSTNVAVLGDSIPITADIPPSVDPKLQKIRQCPIPQDGFLSPYLASDVLLSRLPPLGIVSCRFDPFLDDCLELAKRVDKLGVPIELHALEEMPHAFLNFAFVDNNFRRASDLCCEIILRLMRGQVTTGSREQGSAPDPTISPPS</sequence>
<evidence type="ECO:0000256" key="17">
    <source>
        <dbReference type="ARBA" id="ARBA00022801"/>
    </source>
</evidence>
<dbReference type="InterPro" id="IPR002168">
    <property type="entry name" value="Lipase_GDXG_HIS_AS"/>
</dbReference>
<evidence type="ECO:0000256" key="28">
    <source>
        <dbReference type="ARBA" id="ARBA00047458"/>
    </source>
</evidence>
<dbReference type="UniPathway" id="UPA00256"/>
<keyword evidence="15" id="KW-0153">Cholesterol metabolism</keyword>
<evidence type="ECO:0000256" key="29">
    <source>
        <dbReference type="ARBA" id="ARBA00047476"/>
    </source>
</evidence>
<comment type="catalytic activity">
    <reaction evidence="29">
        <text>2-(5Z,8Z,11Z,14Z-eicosatetraenoyl)-glycerol + H2O = glycerol + (5Z,8Z,11Z,14Z)-eicosatetraenoate + H(+)</text>
        <dbReference type="Rhea" id="RHEA:26132"/>
        <dbReference type="ChEBI" id="CHEBI:15377"/>
        <dbReference type="ChEBI" id="CHEBI:15378"/>
        <dbReference type="ChEBI" id="CHEBI:17754"/>
        <dbReference type="ChEBI" id="CHEBI:32395"/>
        <dbReference type="ChEBI" id="CHEBI:52392"/>
    </reaction>
    <physiologicalReaction direction="left-to-right" evidence="29">
        <dbReference type="Rhea" id="RHEA:26133"/>
    </physiologicalReaction>
</comment>
<dbReference type="GO" id="GO:0004806">
    <property type="term" value="F:triacylglycerol lipase activity"/>
    <property type="evidence" value="ECO:0007669"/>
    <property type="project" value="TreeGrafter"/>
</dbReference>
<reference evidence="44" key="1">
    <citation type="submission" date="2016-01" db="EMBL/GenBank/DDBJ databases">
        <title>Reference transcriptome for the parasite Schistocephalus solidus: insights into the molecular evolution of parasitism.</title>
        <authorList>
            <person name="Hebert F.O."/>
            <person name="Grambauer S."/>
            <person name="Barber I."/>
            <person name="Landry C.R."/>
            <person name="Aubin-Horth N."/>
        </authorList>
    </citation>
    <scope>NUCLEOTIDE SEQUENCE</scope>
</reference>
<evidence type="ECO:0000256" key="11">
    <source>
        <dbReference type="ARBA" id="ARBA00013254"/>
    </source>
</evidence>
<keyword evidence="17" id="KW-0378">Hydrolase</keyword>
<comment type="catalytic activity">
    <reaction evidence="36">
        <text>2,3-di-(9Z)-octadecenoyl-sn-glycerol + H2O = 2-(9Z-octadecenoyl)-glycerol + (9Z)-octadecenoate + H(+)</text>
        <dbReference type="Rhea" id="RHEA:38383"/>
        <dbReference type="ChEBI" id="CHEBI:15377"/>
        <dbReference type="ChEBI" id="CHEBI:15378"/>
        <dbReference type="ChEBI" id="CHEBI:30823"/>
        <dbReference type="ChEBI" id="CHEBI:73990"/>
        <dbReference type="ChEBI" id="CHEBI:75824"/>
    </reaction>
    <physiologicalReaction direction="left-to-right" evidence="36">
        <dbReference type="Rhea" id="RHEA:38384"/>
    </physiologicalReaction>
</comment>
<comment type="catalytic activity">
    <reaction evidence="32">
        <text>1,2,3-tri-(9Z-octadecenoyl)-glycerol + H2O = di-(9Z)-octadecenoylglycerol + (9Z)-octadecenoate + H(+)</text>
        <dbReference type="Rhea" id="RHEA:38575"/>
        <dbReference type="ChEBI" id="CHEBI:15377"/>
        <dbReference type="ChEBI" id="CHEBI:15378"/>
        <dbReference type="ChEBI" id="CHEBI:30823"/>
        <dbReference type="ChEBI" id="CHEBI:53753"/>
        <dbReference type="ChEBI" id="CHEBI:75945"/>
    </reaction>
    <physiologicalReaction direction="left-to-right" evidence="32">
        <dbReference type="Rhea" id="RHEA:38576"/>
    </physiologicalReaction>
</comment>
<dbReference type="Pfam" id="PF06350">
    <property type="entry name" value="HSL_N"/>
    <property type="match status" value="1"/>
</dbReference>
<comment type="catalytic activity">
    <reaction evidence="39">
        <text>2-(9Z-octadecenoyl)-glycerol + H2O = glycerol + (9Z)-octadecenoate + H(+)</text>
        <dbReference type="Rhea" id="RHEA:38491"/>
        <dbReference type="ChEBI" id="CHEBI:15377"/>
        <dbReference type="ChEBI" id="CHEBI:15378"/>
        <dbReference type="ChEBI" id="CHEBI:17754"/>
        <dbReference type="ChEBI" id="CHEBI:30823"/>
        <dbReference type="ChEBI" id="CHEBI:73990"/>
    </reaction>
    <physiologicalReaction direction="left-to-right" evidence="39">
        <dbReference type="Rhea" id="RHEA:38492"/>
    </physiologicalReaction>
</comment>
<evidence type="ECO:0000256" key="19">
    <source>
        <dbReference type="ARBA" id="ARBA00023098"/>
    </source>
</evidence>
<organism evidence="44">
    <name type="scientific">Schistocephalus solidus</name>
    <name type="common">Tapeworm</name>
    <dbReference type="NCBI Taxonomy" id="70667"/>
    <lineage>
        <taxon>Eukaryota</taxon>
        <taxon>Metazoa</taxon>
        <taxon>Spiralia</taxon>
        <taxon>Lophotrochozoa</taxon>
        <taxon>Platyhelminthes</taxon>
        <taxon>Cestoda</taxon>
        <taxon>Eucestoda</taxon>
        <taxon>Diphyllobothriidea</taxon>
        <taxon>Diphyllobothriidae</taxon>
        <taxon>Schistocephalus</taxon>
    </lineage>
</organism>
<comment type="subunit">
    <text evidence="26">Monomer and homodimer. Interacts with CAVIN1 in the adipocyte cytoplasm. Interacts with PLIN5.</text>
</comment>
<keyword evidence="18" id="KW-0442">Lipid degradation</keyword>
<evidence type="ECO:0000256" key="33">
    <source>
        <dbReference type="ARBA" id="ARBA00048657"/>
    </source>
</evidence>
<evidence type="ECO:0000256" key="7">
    <source>
        <dbReference type="ARBA" id="ARBA00004879"/>
    </source>
</evidence>
<comment type="catalytic activity">
    <reaction evidence="37">
        <text>a monoacylglycerol + H2O = glycerol + a fatty acid + H(+)</text>
        <dbReference type="Rhea" id="RHEA:15245"/>
        <dbReference type="ChEBI" id="CHEBI:15377"/>
        <dbReference type="ChEBI" id="CHEBI:15378"/>
        <dbReference type="ChEBI" id="CHEBI:17408"/>
        <dbReference type="ChEBI" id="CHEBI:17754"/>
        <dbReference type="ChEBI" id="CHEBI:28868"/>
        <dbReference type="EC" id="3.1.1.79"/>
    </reaction>
</comment>
<dbReference type="EC" id="3.1.1.79" evidence="10"/>
<keyword evidence="14" id="KW-0963">Cytoplasm</keyword>
<comment type="catalytic activity">
    <reaction evidence="40">
        <text>1,2-di-(9Z-octadecenoyl)-sn-glycerol + H2O = (9Z-octadecenoyl)-glycerol + (9Z)-octadecenoate + H(+)</text>
        <dbReference type="Rhea" id="RHEA:39935"/>
        <dbReference type="ChEBI" id="CHEBI:15377"/>
        <dbReference type="ChEBI" id="CHEBI:15378"/>
        <dbReference type="ChEBI" id="CHEBI:30823"/>
        <dbReference type="ChEBI" id="CHEBI:52333"/>
        <dbReference type="ChEBI" id="CHEBI:75937"/>
    </reaction>
    <physiologicalReaction direction="left-to-right" evidence="40">
        <dbReference type="Rhea" id="RHEA:39936"/>
    </physiologicalReaction>
</comment>
<keyword evidence="19" id="KW-0443">Lipid metabolism</keyword>
<keyword evidence="13" id="KW-1003">Cell membrane</keyword>
<proteinExistence type="inferred from homology"/>
<evidence type="ECO:0000256" key="6">
    <source>
        <dbReference type="ARBA" id="ARBA00004514"/>
    </source>
</evidence>
<feature type="compositionally biased region" description="Polar residues" evidence="41">
    <location>
        <begin position="685"/>
        <end position="712"/>
    </location>
</feature>
<evidence type="ECO:0000256" key="21">
    <source>
        <dbReference type="ARBA" id="ARBA00023166"/>
    </source>
</evidence>
<accession>A0A0X3PGP4</accession>
<evidence type="ECO:0000256" key="32">
    <source>
        <dbReference type="ARBA" id="ARBA00048386"/>
    </source>
</evidence>
<evidence type="ECO:0000256" key="1">
    <source>
        <dbReference type="ARBA" id="ARBA00000803"/>
    </source>
</evidence>
<comment type="pathway">
    <text evidence="7">Glycerolipid metabolism; triacylglycerol degradation.</text>
</comment>
<feature type="domain" description="Alpha/beta hydrolase fold-3" evidence="43">
    <location>
        <begin position="801"/>
        <end position="860"/>
    </location>
</feature>
<feature type="domain" description="Hormone-sensitive lipase N-terminal" evidence="42">
    <location>
        <begin position="111"/>
        <end position="407"/>
    </location>
</feature>
<dbReference type="AlphaFoldDB" id="A0A0X3PGP4"/>
<evidence type="ECO:0000256" key="5">
    <source>
        <dbReference type="ARBA" id="ARBA00004502"/>
    </source>
</evidence>
<evidence type="ECO:0000313" key="44">
    <source>
        <dbReference type="EMBL" id="JAP50480.1"/>
    </source>
</evidence>
<evidence type="ECO:0000256" key="22">
    <source>
        <dbReference type="ARBA" id="ARBA00023221"/>
    </source>
</evidence>
<evidence type="ECO:0000256" key="27">
    <source>
        <dbReference type="ARBA" id="ARBA00047438"/>
    </source>
</evidence>
<evidence type="ECO:0000256" key="24">
    <source>
        <dbReference type="ARBA" id="ARBA00030031"/>
    </source>
</evidence>
<comment type="catalytic activity">
    <reaction evidence="28">
        <text>1,2-di-(9Z-octadecenoyl)-glycerol + H2O = 2-(9Z-octadecenoyl)-glycerol + (9Z)-octadecenoate + H(+)</text>
        <dbReference type="Rhea" id="RHEA:38659"/>
        <dbReference type="ChEBI" id="CHEBI:15377"/>
        <dbReference type="ChEBI" id="CHEBI:15378"/>
        <dbReference type="ChEBI" id="CHEBI:30823"/>
        <dbReference type="ChEBI" id="CHEBI:52323"/>
        <dbReference type="ChEBI" id="CHEBI:73990"/>
    </reaction>
    <physiologicalReaction direction="left-to-right" evidence="28">
        <dbReference type="Rhea" id="RHEA:38660"/>
    </physiologicalReaction>
</comment>
<evidence type="ECO:0000256" key="41">
    <source>
        <dbReference type="SAM" id="MobiDB-lite"/>
    </source>
</evidence>
<evidence type="ECO:0000256" key="12">
    <source>
        <dbReference type="ARBA" id="ARBA00015845"/>
    </source>
</evidence>
<dbReference type="GO" id="GO:0005901">
    <property type="term" value="C:caveola"/>
    <property type="evidence" value="ECO:0007669"/>
    <property type="project" value="UniProtKB-SubCell"/>
</dbReference>
<evidence type="ECO:0000259" key="42">
    <source>
        <dbReference type="Pfam" id="PF06350"/>
    </source>
</evidence>
<feature type="compositionally biased region" description="Low complexity" evidence="41">
    <location>
        <begin position="718"/>
        <end position="736"/>
    </location>
</feature>
<name>A0A0X3PGP4_SCHSO</name>
<feature type="domain" description="Alpha/beta hydrolase fold-3" evidence="43">
    <location>
        <begin position="449"/>
        <end position="615"/>
    </location>
</feature>
<evidence type="ECO:0000256" key="13">
    <source>
        <dbReference type="ARBA" id="ARBA00022475"/>
    </source>
</evidence>
<evidence type="ECO:0000256" key="40">
    <source>
        <dbReference type="ARBA" id="ARBA00049519"/>
    </source>
</evidence>
<dbReference type="GO" id="GO:0008203">
    <property type="term" value="P:cholesterol metabolic process"/>
    <property type="evidence" value="ECO:0007669"/>
    <property type="project" value="UniProtKB-KW"/>
</dbReference>
<dbReference type="InterPro" id="IPR013094">
    <property type="entry name" value="AB_hydrolase_3"/>
</dbReference>
<evidence type="ECO:0000259" key="43">
    <source>
        <dbReference type="Pfam" id="PF07859"/>
    </source>
</evidence>
<dbReference type="InterPro" id="IPR029058">
    <property type="entry name" value="AB_hydrolase_fold"/>
</dbReference>
<dbReference type="Pfam" id="PF07859">
    <property type="entry name" value="Abhydrolase_3"/>
    <property type="match status" value="2"/>
</dbReference>
<feature type="region of interest" description="Disordered" evidence="41">
    <location>
        <begin position="685"/>
        <end position="748"/>
    </location>
</feature>
<evidence type="ECO:0000256" key="26">
    <source>
        <dbReference type="ARBA" id="ARBA00046695"/>
    </source>
</evidence>
<comment type="catalytic activity">
    <reaction evidence="23">
        <text>1-O-hexadecyl-2-acetyl-sn-glycerol + H2O = 1-O-hexadecyl-sn-glycerol + acetate + H(+)</text>
        <dbReference type="Rhea" id="RHEA:38563"/>
        <dbReference type="ChEBI" id="CHEBI:15377"/>
        <dbReference type="ChEBI" id="CHEBI:15378"/>
        <dbReference type="ChEBI" id="CHEBI:30089"/>
        <dbReference type="ChEBI" id="CHEBI:34115"/>
        <dbReference type="ChEBI" id="CHEBI:75936"/>
    </reaction>
    <physiologicalReaction direction="left-to-right" evidence="23">
        <dbReference type="Rhea" id="RHEA:38564"/>
    </physiologicalReaction>
</comment>
<dbReference type="GO" id="GO:0005811">
    <property type="term" value="C:lipid droplet"/>
    <property type="evidence" value="ECO:0007669"/>
    <property type="project" value="UniProtKB-SubCell"/>
</dbReference>
<comment type="catalytic activity">
    <reaction evidence="38">
        <text>1,3-di-(9Z-octadecenoyl)-glycerol + H2O = 1-(9Z-octadecenoyl)-glycerol + (9Z)-octadecenoate + H(+)</text>
        <dbReference type="Rhea" id="RHEA:39939"/>
        <dbReference type="ChEBI" id="CHEBI:15377"/>
        <dbReference type="ChEBI" id="CHEBI:15378"/>
        <dbReference type="ChEBI" id="CHEBI:30823"/>
        <dbReference type="ChEBI" id="CHEBI:75342"/>
        <dbReference type="ChEBI" id="CHEBI:75735"/>
    </reaction>
    <physiologicalReaction direction="left-to-right" evidence="38">
        <dbReference type="Rhea" id="RHEA:39940"/>
    </physiologicalReaction>
</comment>
<evidence type="ECO:0000256" key="15">
    <source>
        <dbReference type="ARBA" id="ARBA00022548"/>
    </source>
</evidence>
<dbReference type="GO" id="GO:0004771">
    <property type="term" value="F:sterol ester esterase activity"/>
    <property type="evidence" value="ECO:0007669"/>
    <property type="project" value="TreeGrafter"/>
</dbReference>
<evidence type="ECO:0000256" key="18">
    <source>
        <dbReference type="ARBA" id="ARBA00022963"/>
    </source>
</evidence>
<keyword evidence="21" id="KW-1207">Sterol metabolism</keyword>
<comment type="catalytic activity">
    <reaction evidence="2">
        <text>Hydrolyzes glycerol monoesters of long-chain fatty acids.</text>
        <dbReference type="EC" id="3.1.1.23"/>
    </reaction>
</comment>
<comment type="catalytic activity">
    <reaction evidence="33">
        <text>1,2-di-(9Z-octadecenoyl)-glycerol + (9Z)-octadecenoate + H(+) = 1,2,3-tri-(9Z-octadecenoyl)-glycerol + H2O</text>
        <dbReference type="Rhea" id="RHEA:38379"/>
        <dbReference type="ChEBI" id="CHEBI:15377"/>
        <dbReference type="ChEBI" id="CHEBI:15378"/>
        <dbReference type="ChEBI" id="CHEBI:30823"/>
        <dbReference type="ChEBI" id="CHEBI:52323"/>
        <dbReference type="ChEBI" id="CHEBI:53753"/>
    </reaction>
    <physiologicalReaction direction="right-to-left" evidence="33">
        <dbReference type="Rhea" id="RHEA:38381"/>
    </physiologicalReaction>
</comment>
<dbReference type="SUPFAM" id="SSF53474">
    <property type="entry name" value="alpha/beta-Hydrolases"/>
    <property type="match status" value="1"/>
</dbReference>
<evidence type="ECO:0000256" key="16">
    <source>
        <dbReference type="ARBA" id="ARBA00022677"/>
    </source>
</evidence>
<comment type="pathway">
    <text evidence="8">Lipid metabolism.</text>
</comment>
<evidence type="ECO:0000256" key="35">
    <source>
        <dbReference type="ARBA" id="ARBA00049053"/>
    </source>
</evidence>
<comment type="catalytic activity">
    <reaction evidence="30">
        <text>cholesteryl (9Z-octadecenoate) + H2O = cholesterol + (9Z)-octadecenoate + H(+)</text>
        <dbReference type="Rhea" id="RHEA:33875"/>
        <dbReference type="ChEBI" id="CHEBI:15377"/>
        <dbReference type="ChEBI" id="CHEBI:15378"/>
        <dbReference type="ChEBI" id="CHEBI:16113"/>
        <dbReference type="ChEBI" id="CHEBI:30823"/>
        <dbReference type="ChEBI" id="CHEBI:46898"/>
    </reaction>
    <physiologicalReaction direction="left-to-right" evidence="30">
        <dbReference type="Rhea" id="RHEA:33876"/>
    </physiologicalReaction>
</comment>
<evidence type="ECO:0000256" key="2">
    <source>
        <dbReference type="ARBA" id="ARBA00001613"/>
    </source>
</evidence>
<dbReference type="GO" id="GO:0019433">
    <property type="term" value="P:triglyceride catabolic process"/>
    <property type="evidence" value="ECO:0007669"/>
    <property type="project" value="UniProtKB-UniPathway"/>
</dbReference>
<evidence type="ECO:0000256" key="9">
    <source>
        <dbReference type="ARBA" id="ARBA00010515"/>
    </source>
</evidence>
<evidence type="ECO:0000256" key="25">
    <source>
        <dbReference type="ARBA" id="ARBA00031112"/>
    </source>
</evidence>
<dbReference type="GO" id="GO:0005829">
    <property type="term" value="C:cytosol"/>
    <property type="evidence" value="ECO:0007669"/>
    <property type="project" value="UniProtKB-SubCell"/>
</dbReference>
<keyword evidence="22" id="KW-0753">Steroid metabolism</keyword>
<evidence type="ECO:0000256" key="14">
    <source>
        <dbReference type="ARBA" id="ARBA00022490"/>
    </source>
</evidence>
<gene>
    <name evidence="44" type="ORF">TR158635</name>
</gene>
<protein>
    <recommendedName>
        <fullName evidence="12">Hormone-sensitive lipase</fullName>
        <ecNumber evidence="11">3.1.1.23</ecNumber>
        <ecNumber evidence="10">3.1.1.79</ecNumber>
    </recommendedName>
    <alternativeName>
        <fullName evidence="25">Monoacylglycerol lipase LIPE</fullName>
    </alternativeName>
    <alternativeName>
        <fullName evidence="24">Retinyl ester hydrolase</fullName>
    </alternativeName>
</protein>
<evidence type="ECO:0000256" key="8">
    <source>
        <dbReference type="ARBA" id="ARBA00005189"/>
    </source>
</evidence>
<comment type="catalytic activity">
    <reaction evidence="35">
        <text>all-trans-retinyl hexadecanoate + H2O = all-trans-retinol + hexadecanoate + H(+)</text>
        <dbReference type="Rhea" id="RHEA:13933"/>
        <dbReference type="ChEBI" id="CHEBI:7896"/>
        <dbReference type="ChEBI" id="CHEBI:15377"/>
        <dbReference type="ChEBI" id="CHEBI:15378"/>
        <dbReference type="ChEBI" id="CHEBI:17336"/>
        <dbReference type="ChEBI" id="CHEBI:17616"/>
    </reaction>
    <physiologicalReaction direction="left-to-right" evidence="35">
        <dbReference type="Rhea" id="RHEA:13934"/>
    </physiologicalReaction>
</comment>
<evidence type="ECO:0000256" key="36">
    <source>
        <dbReference type="ARBA" id="ARBA00049143"/>
    </source>
</evidence>
<evidence type="ECO:0000256" key="31">
    <source>
        <dbReference type="ARBA" id="ARBA00047674"/>
    </source>
</evidence>
<evidence type="ECO:0000256" key="34">
    <source>
        <dbReference type="ARBA" id="ARBA00048674"/>
    </source>
</evidence>
<evidence type="ECO:0000256" key="23">
    <source>
        <dbReference type="ARBA" id="ARBA00023406"/>
    </source>
</evidence>
<dbReference type="Gene3D" id="3.40.50.1820">
    <property type="entry name" value="alpha/beta hydrolase"/>
    <property type="match status" value="2"/>
</dbReference>
<evidence type="ECO:0000256" key="10">
    <source>
        <dbReference type="ARBA" id="ARBA00013088"/>
    </source>
</evidence>
<dbReference type="PROSITE" id="PS01173">
    <property type="entry name" value="LIPASE_GDXG_HIS"/>
    <property type="match status" value="1"/>
</dbReference>
<evidence type="ECO:0000256" key="20">
    <source>
        <dbReference type="ARBA" id="ARBA00023136"/>
    </source>
</evidence>
<dbReference type="PANTHER" id="PTHR23025:SF3">
    <property type="entry name" value="HORMONE-SENSITIVE LIPASE"/>
    <property type="match status" value="1"/>
</dbReference>
<evidence type="ECO:0000256" key="3">
    <source>
        <dbReference type="ARBA" id="ARBA00004236"/>
    </source>
</evidence>
<dbReference type="GO" id="GO:0047372">
    <property type="term" value="F:monoacylglycerol lipase activity"/>
    <property type="evidence" value="ECO:0007669"/>
    <property type="project" value="UniProtKB-EC"/>
</dbReference>
<evidence type="ECO:0000256" key="37">
    <source>
        <dbReference type="ARBA" id="ARBA00049208"/>
    </source>
</evidence>
<comment type="catalytic activity">
    <reaction evidence="27">
        <text>1-(9Z-octadecenoyl)-glycerol + H2O = glycerol + (9Z)-octadecenoate + H(+)</text>
        <dbReference type="Rhea" id="RHEA:38487"/>
        <dbReference type="ChEBI" id="CHEBI:15377"/>
        <dbReference type="ChEBI" id="CHEBI:15378"/>
        <dbReference type="ChEBI" id="CHEBI:17754"/>
        <dbReference type="ChEBI" id="CHEBI:30823"/>
        <dbReference type="ChEBI" id="CHEBI:75342"/>
    </reaction>
    <physiologicalReaction direction="left-to-right" evidence="27">
        <dbReference type="Rhea" id="RHEA:38488"/>
    </physiologicalReaction>
</comment>
<comment type="similarity">
    <text evidence="9">Belongs to the 'GDXG' lipolytic enzyme family.</text>
</comment>
<comment type="catalytic activity">
    <reaction evidence="31">
        <text>a diacylglycerol + H2O = a monoacylglycerol + a fatty acid + H(+)</text>
        <dbReference type="Rhea" id="RHEA:32731"/>
        <dbReference type="ChEBI" id="CHEBI:15377"/>
        <dbReference type="ChEBI" id="CHEBI:15378"/>
        <dbReference type="ChEBI" id="CHEBI:17408"/>
        <dbReference type="ChEBI" id="CHEBI:18035"/>
        <dbReference type="ChEBI" id="CHEBI:28868"/>
        <dbReference type="EC" id="3.1.1.79"/>
    </reaction>
</comment>
<comment type="catalytic activity">
    <reaction evidence="1">
        <text>a triacylglycerol + H2O = a diacylglycerol + a fatty acid + H(+)</text>
        <dbReference type="Rhea" id="RHEA:12044"/>
        <dbReference type="ChEBI" id="CHEBI:15377"/>
        <dbReference type="ChEBI" id="CHEBI:15378"/>
        <dbReference type="ChEBI" id="CHEBI:17855"/>
        <dbReference type="ChEBI" id="CHEBI:18035"/>
        <dbReference type="ChEBI" id="CHEBI:28868"/>
        <dbReference type="EC" id="3.1.1.79"/>
    </reaction>
</comment>
<dbReference type="PANTHER" id="PTHR23025">
    <property type="entry name" value="TRIACYLGLYCEROL LIPASE"/>
    <property type="match status" value="1"/>
</dbReference>
<keyword evidence="20" id="KW-0472">Membrane</keyword>
<evidence type="ECO:0000256" key="30">
    <source>
        <dbReference type="ARBA" id="ARBA00047653"/>
    </source>
</evidence>
<comment type="subcellular location">
    <subcellularLocation>
        <location evidence="3">Cell membrane</location>
    </subcellularLocation>
    <subcellularLocation>
        <location evidence="6">Cytoplasm</location>
        <location evidence="6">Cytosol</location>
    </subcellularLocation>
    <subcellularLocation>
        <location evidence="5">Lipid droplet</location>
    </subcellularLocation>
    <subcellularLocation>
        <location evidence="4">Membrane</location>
        <location evidence="4">Caveola</location>
    </subcellularLocation>
</comment>
<evidence type="ECO:0000256" key="4">
    <source>
        <dbReference type="ARBA" id="ARBA00004345"/>
    </source>
</evidence>
<comment type="catalytic activity">
    <reaction evidence="34">
        <text>1,2-di-(9Z-octadecenoyl)-glycerol + H2O = (9Z-octadecenoyl)-glycerol + (9Z)-octadecenoate + H(+)</text>
        <dbReference type="Rhea" id="RHEA:38455"/>
        <dbReference type="ChEBI" id="CHEBI:15377"/>
        <dbReference type="ChEBI" id="CHEBI:15378"/>
        <dbReference type="ChEBI" id="CHEBI:30823"/>
        <dbReference type="ChEBI" id="CHEBI:52323"/>
        <dbReference type="ChEBI" id="CHEBI:75937"/>
    </reaction>
    <physiologicalReaction direction="left-to-right" evidence="34">
        <dbReference type="Rhea" id="RHEA:38456"/>
    </physiologicalReaction>
</comment>
<dbReference type="EC" id="3.1.1.23" evidence="11"/>
<dbReference type="EMBL" id="GEEE01012745">
    <property type="protein sequence ID" value="JAP50480.1"/>
    <property type="molecule type" value="Transcribed_RNA"/>
</dbReference>
<evidence type="ECO:0000256" key="39">
    <source>
        <dbReference type="ARBA" id="ARBA00049461"/>
    </source>
</evidence>
<evidence type="ECO:0000256" key="38">
    <source>
        <dbReference type="ARBA" id="ARBA00049372"/>
    </source>
</evidence>
<feature type="region of interest" description="Disordered" evidence="41">
    <location>
        <begin position="420"/>
        <end position="440"/>
    </location>
</feature>
<keyword evidence="16" id="KW-0551">Lipid droplet</keyword>
<dbReference type="InterPro" id="IPR010468">
    <property type="entry name" value="HSL_N"/>
</dbReference>